<dbReference type="InterPro" id="IPR010371">
    <property type="entry name" value="YBR137W-like"/>
</dbReference>
<dbReference type="HAMAP" id="MF_00761">
    <property type="entry name" value="UPF0303"/>
    <property type="match status" value="1"/>
</dbReference>
<dbReference type="Proteomes" id="UP000193498">
    <property type="component" value="Unassembled WGS sequence"/>
</dbReference>
<sequence>MTQLLNTLLTQEAELQFEKFTNEDALQLGLLILSKARALNGKPVTIDISRNNQRLFHFAMDGTCPDNGEWIQRKTRTVLRFGHSSYYVGQYIGSQGKSIEEKYMVSEKEYAAHGGAFPLTIKNVGIVGAIAVSGLAQQDDHQLVVDSIQEYLGASQQA</sequence>
<gene>
    <name evidence="1" type="ORF">K493DRAFT_315854</name>
</gene>
<dbReference type="PANTHER" id="PTHR28255">
    <property type="match status" value="1"/>
</dbReference>
<dbReference type="PIRSF" id="PIRSF008757">
    <property type="entry name" value="UCP008757"/>
    <property type="match status" value="1"/>
</dbReference>
<dbReference type="FunCoup" id="A0A1Y1Y6V7">
    <property type="interactions" value="22"/>
</dbReference>
<dbReference type="SUPFAM" id="SSF143744">
    <property type="entry name" value="GlcG-like"/>
    <property type="match status" value="1"/>
</dbReference>
<dbReference type="Gene3D" id="3.30.450.150">
    <property type="entry name" value="Haem-degrading domain"/>
    <property type="match status" value="1"/>
</dbReference>
<comment type="caution">
    <text evidence="1">The sequence shown here is derived from an EMBL/GenBank/DDBJ whole genome shotgun (WGS) entry which is preliminary data.</text>
</comment>
<evidence type="ECO:0000313" key="2">
    <source>
        <dbReference type="Proteomes" id="UP000193498"/>
    </source>
</evidence>
<dbReference type="AlphaFoldDB" id="A0A1Y1Y6V7"/>
<name>A0A1Y1Y6V7_9FUNG</name>
<accession>A0A1Y1Y6V7</accession>
<organism evidence="1 2">
    <name type="scientific">Basidiobolus meristosporus CBS 931.73</name>
    <dbReference type="NCBI Taxonomy" id="1314790"/>
    <lineage>
        <taxon>Eukaryota</taxon>
        <taxon>Fungi</taxon>
        <taxon>Fungi incertae sedis</taxon>
        <taxon>Zoopagomycota</taxon>
        <taxon>Entomophthoromycotina</taxon>
        <taxon>Basidiobolomycetes</taxon>
        <taxon>Basidiobolales</taxon>
        <taxon>Basidiobolaceae</taxon>
        <taxon>Basidiobolus</taxon>
    </lineage>
</organism>
<reference evidence="1 2" key="1">
    <citation type="submission" date="2016-07" db="EMBL/GenBank/DDBJ databases">
        <title>Pervasive Adenine N6-methylation of Active Genes in Fungi.</title>
        <authorList>
            <consortium name="DOE Joint Genome Institute"/>
            <person name="Mondo S.J."/>
            <person name="Dannebaum R.O."/>
            <person name="Kuo R.C."/>
            <person name="Labutti K."/>
            <person name="Haridas S."/>
            <person name="Kuo A."/>
            <person name="Salamov A."/>
            <person name="Ahrendt S.R."/>
            <person name="Lipzen A."/>
            <person name="Sullivan W."/>
            <person name="Andreopoulos W.B."/>
            <person name="Clum A."/>
            <person name="Lindquist E."/>
            <person name="Daum C."/>
            <person name="Ramamoorthy G.K."/>
            <person name="Gryganskyi A."/>
            <person name="Culley D."/>
            <person name="Magnuson J.K."/>
            <person name="James T.Y."/>
            <person name="O'Malley M.A."/>
            <person name="Stajich J.E."/>
            <person name="Spatafora J.W."/>
            <person name="Visel A."/>
            <person name="Grigoriev I.V."/>
        </authorList>
    </citation>
    <scope>NUCLEOTIDE SEQUENCE [LARGE SCALE GENOMIC DNA]</scope>
    <source>
        <strain evidence="1 2">CBS 931.73</strain>
    </source>
</reference>
<dbReference type="InterPro" id="IPR005624">
    <property type="entry name" value="PduO/GlcC-like"/>
</dbReference>
<dbReference type="InterPro" id="IPR038084">
    <property type="entry name" value="PduO/GlcC-like_sf"/>
</dbReference>
<dbReference type="PANTHER" id="PTHR28255:SF1">
    <property type="entry name" value="UPF0303 PROTEIN YBR137W"/>
    <property type="match status" value="1"/>
</dbReference>
<dbReference type="InParanoid" id="A0A1Y1Y6V7"/>
<protein>
    <submittedName>
        <fullName evidence="1">Uncharacterized protein</fullName>
    </submittedName>
</protein>
<dbReference type="NCBIfam" id="NF002696">
    <property type="entry name" value="PRK02487.1-5"/>
    <property type="match status" value="1"/>
</dbReference>
<dbReference type="EMBL" id="MCFE01000225">
    <property type="protein sequence ID" value="ORX93751.1"/>
    <property type="molecule type" value="Genomic_DNA"/>
</dbReference>
<keyword evidence="2" id="KW-1185">Reference proteome</keyword>
<proteinExistence type="inferred from homology"/>
<dbReference type="Pfam" id="PF03928">
    <property type="entry name" value="HbpS-like"/>
    <property type="match status" value="1"/>
</dbReference>
<dbReference type="OrthoDB" id="2209940at2759"/>
<evidence type="ECO:0000313" key="1">
    <source>
        <dbReference type="EMBL" id="ORX93751.1"/>
    </source>
</evidence>
<dbReference type="STRING" id="1314790.A0A1Y1Y6V7"/>